<evidence type="ECO:0000313" key="3">
    <source>
        <dbReference type="EMBL" id="PKA45806.1"/>
    </source>
</evidence>
<reference evidence="3 4" key="1">
    <citation type="journal article" date="2017" name="Nature">
        <title>The Apostasia genome and the evolution of orchids.</title>
        <authorList>
            <person name="Zhang G.Q."/>
            <person name="Liu K.W."/>
            <person name="Li Z."/>
            <person name="Lohaus R."/>
            <person name="Hsiao Y.Y."/>
            <person name="Niu S.C."/>
            <person name="Wang J.Y."/>
            <person name="Lin Y.C."/>
            <person name="Xu Q."/>
            <person name="Chen L.J."/>
            <person name="Yoshida K."/>
            <person name="Fujiwara S."/>
            <person name="Wang Z.W."/>
            <person name="Zhang Y.Q."/>
            <person name="Mitsuda N."/>
            <person name="Wang M."/>
            <person name="Liu G.H."/>
            <person name="Pecoraro L."/>
            <person name="Huang H.X."/>
            <person name="Xiao X.J."/>
            <person name="Lin M."/>
            <person name="Wu X.Y."/>
            <person name="Wu W.L."/>
            <person name="Chen Y.Y."/>
            <person name="Chang S.B."/>
            <person name="Sakamoto S."/>
            <person name="Ohme-Takagi M."/>
            <person name="Yagi M."/>
            <person name="Zeng S.J."/>
            <person name="Shen C.Y."/>
            <person name="Yeh C.M."/>
            <person name="Luo Y.B."/>
            <person name="Tsai W.C."/>
            <person name="Van de Peer Y."/>
            <person name="Liu Z.J."/>
        </authorList>
    </citation>
    <scope>NUCLEOTIDE SEQUENCE [LARGE SCALE GENOMIC DNA]</scope>
    <source>
        <strain evidence="4">cv. Shenzhen</strain>
        <tissue evidence="3">Stem</tissue>
    </source>
</reference>
<dbReference type="EMBL" id="KZ454794">
    <property type="protein sequence ID" value="PKA45806.1"/>
    <property type="molecule type" value="Genomic_DNA"/>
</dbReference>
<dbReference type="PANTHER" id="PTHR34210:SF1">
    <property type="entry name" value="OS03G0274700 PROTEIN"/>
    <property type="match status" value="1"/>
</dbReference>
<protein>
    <submittedName>
        <fullName evidence="3">Uncharacterized protein</fullName>
    </submittedName>
</protein>
<dbReference type="Proteomes" id="UP000236161">
    <property type="component" value="Unassembled WGS sequence"/>
</dbReference>
<keyword evidence="4" id="KW-1185">Reference proteome</keyword>
<dbReference type="AlphaFoldDB" id="A0A2H9ZR92"/>
<keyword evidence="1" id="KW-0175">Coiled coil</keyword>
<name>A0A2H9ZR92_9ASPA</name>
<feature type="coiled-coil region" evidence="1">
    <location>
        <begin position="132"/>
        <end position="167"/>
    </location>
</feature>
<feature type="compositionally biased region" description="Polar residues" evidence="2">
    <location>
        <begin position="80"/>
        <end position="89"/>
    </location>
</feature>
<evidence type="ECO:0000313" key="4">
    <source>
        <dbReference type="Proteomes" id="UP000236161"/>
    </source>
</evidence>
<gene>
    <name evidence="3" type="ORF">AXF42_Ash018357</name>
</gene>
<feature type="compositionally biased region" description="Basic and acidic residues" evidence="2">
    <location>
        <begin position="90"/>
        <end position="105"/>
    </location>
</feature>
<feature type="region of interest" description="Disordered" evidence="2">
    <location>
        <begin position="33"/>
        <end position="57"/>
    </location>
</feature>
<feature type="region of interest" description="Disordered" evidence="2">
    <location>
        <begin position="228"/>
        <end position="268"/>
    </location>
</feature>
<dbReference type="PANTHER" id="PTHR34210">
    <property type="entry name" value="OS01G0252900 PROTEIN"/>
    <property type="match status" value="1"/>
</dbReference>
<proteinExistence type="predicted"/>
<accession>A0A2H9ZR92</accession>
<organism evidence="3 4">
    <name type="scientific">Apostasia shenzhenica</name>
    <dbReference type="NCBI Taxonomy" id="1088818"/>
    <lineage>
        <taxon>Eukaryota</taxon>
        <taxon>Viridiplantae</taxon>
        <taxon>Streptophyta</taxon>
        <taxon>Embryophyta</taxon>
        <taxon>Tracheophyta</taxon>
        <taxon>Spermatophyta</taxon>
        <taxon>Magnoliopsida</taxon>
        <taxon>Liliopsida</taxon>
        <taxon>Asparagales</taxon>
        <taxon>Orchidaceae</taxon>
        <taxon>Apostasioideae</taxon>
        <taxon>Apostasia</taxon>
    </lineage>
</organism>
<sequence>MQRPDQYGDPGVNSLMAAQMQHMSTQRMQYNSGRNQFSGRADEEHQYMSSNTEGQWQWDRGIQKGANAMSPHMYKEDQGSDVSRSAHNNLRSDSKMASEKQMVRDSRGQLLPNQDEMEYGYEDIPQTFETLEQKFLQDIMKLTKEHQEAEDQENARHREKLNEINSKYLENLMTTRARQATHRDDFLLKEMQALHQQYRHACLSSYHNNTAPSDAYAGSYSATAALAVPHQSHERVNFEPYRGGRGRGSQSRGQHRGGRSYNSGGRYY</sequence>
<feature type="compositionally biased region" description="Low complexity" evidence="2">
    <location>
        <begin position="259"/>
        <end position="268"/>
    </location>
</feature>
<evidence type="ECO:0000256" key="1">
    <source>
        <dbReference type="SAM" id="Coils"/>
    </source>
</evidence>
<dbReference type="OrthoDB" id="1899623at2759"/>
<evidence type="ECO:0000256" key="2">
    <source>
        <dbReference type="SAM" id="MobiDB-lite"/>
    </source>
</evidence>
<feature type="region of interest" description="Disordered" evidence="2">
    <location>
        <begin position="72"/>
        <end position="105"/>
    </location>
</feature>
<dbReference type="STRING" id="1088818.A0A2H9ZR92"/>